<dbReference type="EMBL" id="JAHHHW010000116">
    <property type="protein sequence ID" value="MBW4433871.1"/>
    <property type="molecule type" value="Genomic_DNA"/>
</dbReference>
<proteinExistence type="predicted"/>
<dbReference type="InterPro" id="IPR012341">
    <property type="entry name" value="6hp_glycosidase-like_sf"/>
</dbReference>
<name>A0A9E3LU88_9NOST</name>
<dbReference type="InterPro" id="IPR054491">
    <property type="entry name" value="MGH1-like_GH"/>
</dbReference>
<protein>
    <submittedName>
        <fullName evidence="2">Glucosidase</fullName>
    </submittedName>
</protein>
<dbReference type="GO" id="GO:0009311">
    <property type="term" value="P:oligosaccharide metabolic process"/>
    <property type="evidence" value="ECO:0007669"/>
    <property type="project" value="InterPro"/>
</dbReference>
<dbReference type="InterPro" id="IPR004888">
    <property type="entry name" value="Glycoside_hydrolase_63"/>
</dbReference>
<organism evidence="2 3">
    <name type="scientific">Pelatocladus maniniholoensis HA4357-MV3</name>
    <dbReference type="NCBI Taxonomy" id="1117104"/>
    <lineage>
        <taxon>Bacteria</taxon>
        <taxon>Bacillati</taxon>
        <taxon>Cyanobacteriota</taxon>
        <taxon>Cyanophyceae</taxon>
        <taxon>Nostocales</taxon>
        <taxon>Nostocaceae</taxon>
        <taxon>Pelatocladus</taxon>
    </lineage>
</organism>
<gene>
    <name evidence="2" type="ORF">KME28_19700</name>
</gene>
<dbReference type="PANTHER" id="PTHR10412:SF10">
    <property type="entry name" value="GLYCOSYL HYDROLASE FAMILY 63 C-TERMINAL DOMAIN-CONTAINING PROTEIN"/>
    <property type="match status" value="1"/>
</dbReference>
<reference evidence="2" key="2">
    <citation type="journal article" date="2022" name="Microbiol. Resour. Announc.">
        <title>Metagenome Sequencing to Explore Phylogenomics of Terrestrial Cyanobacteria.</title>
        <authorList>
            <person name="Ward R.D."/>
            <person name="Stajich J.E."/>
            <person name="Johansen J.R."/>
            <person name="Huntemann M."/>
            <person name="Clum A."/>
            <person name="Foster B."/>
            <person name="Foster B."/>
            <person name="Roux S."/>
            <person name="Palaniappan K."/>
            <person name="Varghese N."/>
            <person name="Mukherjee S."/>
            <person name="Reddy T.B.K."/>
            <person name="Daum C."/>
            <person name="Copeland A."/>
            <person name="Chen I.A."/>
            <person name="Ivanova N.N."/>
            <person name="Kyrpides N.C."/>
            <person name="Shapiro N."/>
            <person name="Eloe-Fadrosh E.A."/>
            <person name="Pietrasiak N."/>
        </authorList>
    </citation>
    <scope>NUCLEOTIDE SEQUENCE</scope>
    <source>
        <strain evidence="2">HA4357-MV3</strain>
    </source>
</reference>
<dbReference type="InterPro" id="IPR008928">
    <property type="entry name" value="6-hairpin_glycosidase_sf"/>
</dbReference>
<accession>A0A9E3LU88</accession>
<dbReference type="Proteomes" id="UP000813215">
    <property type="component" value="Unassembled WGS sequence"/>
</dbReference>
<sequence length="907" mass="106104">MTTPTQEEIRLEAARNHQAKWRKWGPYLSDRQWGTVREDYSPNGTAWDYFTHEQARSRVYRWGEDGIAGISDEHQRLCFALTLWNGEDPILKERFFGLTGSEGNHGEDVKEYYFYLDNTPTHSYMKMLYKYPHKAFPYSQLVAENINRSRQEPEFELLDTGVFDENRYFDVFVEYAKNSVEDILIQIQVINRGSEVKTLHLLPTLWFRNTWSWNQEETKPKLQETNLGNSVKVIEAFHQSLGRRWMYCEGETEFLFIENETNSDKLFGVPSTHAYVKDGINDYIVNGRKEAVNPDKIGTKAAAHYLLTINAGETKIIRLRLSNTNNLTEPFSQEFDEIFTRRHQEADEFYQRLTPFSLSEDMLRVQRQAFAGMLWTKQFYYYDVEKWLKGDSAILTPPTERKYGRNSEWFHLNNEDIISMPDKWEYPWFAAWDLAFHCIPLAMLDPDFAKNQLDVLTREWYMHPNGQIPAYEWKFSDVNPPVHAWATWRVYKIEQKIYGRADRQFLERVFQKLLLNFTWWVNRKDAEGNNVFQGGFLGLDNIGVFDRSASLPTGGHIDQSDGTSWMGMYCLNMLAIALELATSNPVYEDIATKFFEHFLYIADAMNHIGEDENSLWNEEDGFYYDILHLPERQITLKVRSMVGLIPLFAIETIEPEILNLLPGFKQRLEWFIKNRPDLRQNVACMETKGIGARRLLAIVSRDKLRQILQKMLDESEFFGDYGIRAVSRFHAEHPYIFDVNGSQFRVDYEPAESSNGLFGGNSNWRGPVWFPVNFLLIESLQKFHYYLGDDFKVECPTGSGQMLTLWEVASELSQRLIRIFLRNSSGQRPVYGGTEKFQTDPHWRDLILFYEYFHGDNGAGIGASHQTGWTGLVAKLIQQFGEYKRQNQEIQIEKKTGAIALDQLRQF</sequence>
<dbReference type="SUPFAM" id="SSF48208">
    <property type="entry name" value="Six-hairpin glycosidases"/>
    <property type="match status" value="1"/>
</dbReference>
<reference evidence="2" key="1">
    <citation type="submission" date="2021-05" db="EMBL/GenBank/DDBJ databases">
        <authorList>
            <person name="Pietrasiak N."/>
            <person name="Ward R."/>
            <person name="Stajich J.E."/>
            <person name="Kurbessoian T."/>
        </authorList>
    </citation>
    <scope>NUCLEOTIDE SEQUENCE</scope>
    <source>
        <strain evidence="2">HA4357-MV3</strain>
    </source>
</reference>
<feature type="domain" description="Mannosylglycerate hydrolase MGH1-like glycoside hydrolase" evidence="1">
    <location>
        <begin position="426"/>
        <end position="530"/>
    </location>
</feature>
<evidence type="ECO:0000313" key="3">
    <source>
        <dbReference type="Proteomes" id="UP000813215"/>
    </source>
</evidence>
<dbReference type="PANTHER" id="PTHR10412">
    <property type="entry name" value="MANNOSYL-OLIGOSACCHARIDE GLUCOSIDASE"/>
    <property type="match status" value="1"/>
</dbReference>
<dbReference type="AlphaFoldDB" id="A0A9E3LU88"/>
<comment type="caution">
    <text evidence="2">The sequence shown here is derived from an EMBL/GenBank/DDBJ whole genome shotgun (WGS) entry which is preliminary data.</text>
</comment>
<evidence type="ECO:0000259" key="1">
    <source>
        <dbReference type="Pfam" id="PF22422"/>
    </source>
</evidence>
<dbReference type="GO" id="GO:0004573">
    <property type="term" value="F:Glc3Man9GlcNAc2 oligosaccharide glucosidase activity"/>
    <property type="evidence" value="ECO:0007669"/>
    <property type="project" value="InterPro"/>
</dbReference>
<dbReference type="Gene3D" id="1.50.10.10">
    <property type="match status" value="1"/>
</dbReference>
<dbReference type="Pfam" id="PF22422">
    <property type="entry name" value="MGH1-like_GH"/>
    <property type="match status" value="2"/>
</dbReference>
<feature type="domain" description="Mannosylglycerate hydrolase MGH1-like glycoside hydrolase" evidence="1">
    <location>
        <begin position="698"/>
        <end position="867"/>
    </location>
</feature>
<evidence type="ECO:0000313" key="2">
    <source>
        <dbReference type="EMBL" id="MBW4433871.1"/>
    </source>
</evidence>